<dbReference type="EMBL" id="CAJHJF010008341">
    <property type="protein sequence ID" value="CAD6966197.1"/>
    <property type="molecule type" value="Genomic_DNA"/>
</dbReference>
<keyword evidence="2" id="KW-1185">Reference proteome</keyword>
<organism evidence="1 2">
    <name type="scientific">Tilletia laevis</name>
    <dbReference type="NCBI Taxonomy" id="157183"/>
    <lineage>
        <taxon>Eukaryota</taxon>
        <taxon>Fungi</taxon>
        <taxon>Dikarya</taxon>
        <taxon>Basidiomycota</taxon>
        <taxon>Ustilaginomycotina</taxon>
        <taxon>Exobasidiomycetes</taxon>
        <taxon>Tilletiales</taxon>
        <taxon>Tilletiaceae</taxon>
        <taxon>Tilletia</taxon>
    </lineage>
</organism>
<gene>
    <name evidence="1" type="ORF">JKILLFL_G6073</name>
</gene>
<accession>A0A9N8MDB7</accession>
<evidence type="ECO:0000313" key="1">
    <source>
        <dbReference type="EMBL" id="CAD6966197.1"/>
    </source>
</evidence>
<comment type="caution">
    <text evidence="1">The sequence shown here is derived from an EMBL/GenBank/DDBJ whole genome shotgun (WGS) entry which is preliminary data.</text>
</comment>
<name>A0A9N8MDB7_9BASI</name>
<dbReference type="Proteomes" id="UP000836404">
    <property type="component" value="Unassembled WGS sequence"/>
</dbReference>
<evidence type="ECO:0000313" key="2">
    <source>
        <dbReference type="Proteomes" id="UP000836404"/>
    </source>
</evidence>
<proteinExistence type="predicted"/>
<sequence>MHRLFVPGDSEDLEGILSRQRRGRCPDCGTKRPGAVGFGPLGKLPKQFDSSYSEQTPKRLCRLSGNLDEFGLLDEDVMVLQVLTAPCRRKVIANRNALDWINLASALRHLSRSFLKVGRSDEALATSEEAISAIKPMADGEPKRYTTHLVREMGLKSVLQHPPLLASPAVSTAVIASSQSQPTPLIRWDDSDALNVSSDVFGLFATISSPINLVRHILIPVLRGIKHICISVKGVEETREAAEDLAKRVLRMVVRTVDANIVPSADSDFTLAMIELHA</sequence>
<reference evidence="1 2" key="1">
    <citation type="submission" date="2020-10" db="EMBL/GenBank/DDBJ databases">
        <authorList>
            <person name="Sedaghatjoo S."/>
        </authorList>
    </citation>
    <scope>NUCLEOTIDE SEQUENCE [LARGE SCALE GENOMIC DNA]</scope>
    <source>
        <strain evidence="1 2">LLFL</strain>
    </source>
</reference>
<dbReference type="AlphaFoldDB" id="A0A9N8MDB7"/>
<protein>
    <submittedName>
        <fullName evidence="1">Uncharacterized protein</fullName>
    </submittedName>
</protein>